<organism evidence="1 2">
    <name type="scientific">Streptococcus sobrinus W1703</name>
    <dbReference type="NCBI Taxonomy" id="1227275"/>
    <lineage>
        <taxon>Bacteria</taxon>
        <taxon>Bacillati</taxon>
        <taxon>Bacillota</taxon>
        <taxon>Bacilli</taxon>
        <taxon>Lactobacillales</taxon>
        <taxon>Streptococcaceae</taxon>
        <taxon>Streptococcus</taxon>
    </lineage>
</organism>
<accession>U2IVI0</accession>
<dbReference type="RefSeq" id="WP_019768812.1">
    <property type="nucleotide sequence ID" value="NZ_KI259699.1"/>
</dbReference>
<dbReference type="HOGENOM" id="CLU_1947629_0_0_9"/>
<name>U2IVI0_9STRE</name>
<protein>
    <submittedName>
        <fullName evidence="1">Uncharacterized protein</fullName>
    </submittedName>
</protein>
<dbReference type="AlphaFoldDB" id="U2IVI0"/>
<dbReference type="EMBL" id="AWVA01000027">
    <property type="protein sequence ID" value="ERJ77956.1"/>
    <property type="molecule type" value="Genomic_DNA"/>
</dbReference>
<reference evidence="1 2" key="1">
    <citation type="submission" date="2013-06" db="EMBL/GenBank/DDBJ databases">
        <authorList>
            <person name="Weinstock G."/>
            <person name="Sodergren E."/>
            <person name="Lobos E.A."/>
            <person name="Fulton L."/>
            <person name="Fulton R."/>
            <person name="Courtney L."/>
            <person name="Fronick C."/>
            <person name="O'Laughlin M."/>
            <person name="Godfrey J."/>
            <person name="Wilson R.M."/>
            <person name="Miner T."/>
            <person name="Farmer C."/>
            <person name="Delehaunty K."/>
            <person name="Cordes M."/>
            <person name="Minx P."/>
            <person name="Tomlinson C."/>
            <person name="Chen J."/>
            <person name="Wollam A."/>
            <person name="Pepin K.H."/>
            <person name="Bhonagiri V."/>
            <person name="Zhang X."/>
            <person name="Warren W."/>
            <person name="Mitreva M."/>
            <person name="Mardis E.R."/>
            <person name="Wilson R.K."/>
        </authorList>
    </citation>
    <scope>NUCLEOTIDE SEQUENCE [LARGE SCALE GENOMIC DNA]</scope>
    <source>
        <strain evidence="1 2">W1703</strain>
    </source>
</reference>
<comment type="caution">
    <text evidence="1">The sequence shown here is derived from an EMBL/GenBank/DDBJ whole genome shotgun (WGS) entry which is preliminary data.</text>
</comment>
<gene>
    <name evidence="1" type="ORF">HMPREF1557_00517</name>
</gene>
<proteinExistence type="predicted"/>
<dbReference type="Proteomes" id="UP000016617">
    <property type="component" value="Unassembled WGS sequence"/>
</dbReference>
<dbReference type="OrthoDB" id="9963997at2"/>
<sequence length="118" mass="14146">MSIIGIYSIWQYIRQKRFDEKLRVYKNFLEIIADSTLNQDDQEKKDVRIRYILAKQELILFAPVEIVEKNSEIGPINFSNTFEGNQRYNLYLELLNLMRKDLKYLNKTISPEVLKKLL</sequence>
<evidence type="ECO:0000313" key="1">
    <source>
        <dbReference type="EMBL" id="ERJ77956.1"/>
    </source>
</evidence>
<evidence type="ECO:0000313" key="2">
    <source>
        <dbReference type="Proteomes" id="UP000016617"/>
    </source>
</evidence>